<feature type="transmembrane region" description="Helical" evidence="1">
    <location>
        <begin position="9"/>
        <end position="28"/>
    </location>
</feature>
<dbReference type="Proteomes" id="UP000032360">
    <property type="component" value="Unassembled WGS sequence"/>
</dbReference>
<gene>
    <name evidence="2" type="ORF">AXFE_36230</name>
</gene>
<sequence>MKPEQRKPYIISLIFLAATGSIIVAKSPNYRLEIGSVIVVTTFTSIIVGQIRARKYLSAPKKISKSDESQETIDLRPGERAIYHKRVTNPLLFVFSLALLGIYFYSGITPIELIGGLGWLYVIGGVSTITVHIDSKGLRVIAWPLKRPQRYVPMEDIAKAESIRIGRFHIYGMCWLPRRRAWAFFIRGREALEVHKQNGESLIVTITDSKVAAGLLNDLGSQRDPLLDN</sequence>
<feature type="transmembrane region" description="Helical" evidence="1">
    <location>
        <begin position="34"/>
        <end position="53"/>
    </location>
</feature>
<keyword evidence="3" id="KW-1185">Reference proteome</keyword>
<comment type="caution">
    <text evidence="2">The sequence shown here is derived from an EMBL/GenBank/DDBJ whole genome shotgun (WGS) entry which is preliminary data.</text>
</comment>
<organism evidence="2 3">
    <name type="scientific">Acidithrix ferrooxidans</name>
    <dbReference type="NCBI Taxonomy" id="1280514"/>
    <lineage>
        <taxon>Bacteria</taxon>
        <taxon>Bacillati</taxon>
        <taxon>Actinomycetota</taxon>
        <taxon>Acidimicrobiia</taxon>
        <taxon>Acidimicrobiales</taxon>
        <taxon>Acidimicrobiaceae</taxon>
        <taxon>Acidithrix</taxon>
    </lineage>
</organism>
<protein>
    <submittedName>
        <fullName evidence="2">Uncharacterized protein</fullName>
    </submittedName>
</protein>
<evidence type="ECO:0000313" key="2">
    <source>
        <dbReference type="EMBL" id="KJF15541.1"/>
    </source>
</evidence>
<evidence type="ECO:0000313" key="3">
    <source>
        <dbReference type="Proteomes" id="UP000032360"/>
    </source>
</evidence>
<dbReference type="EMBL" id="JXYS01000148">
    <property type="protein sequence ID" value="KJF15541.1"/>
    <property type="molecule type" value="Genomic_DNA"/>
</dbReference>
<proteinExistence type="predicted"/>
<keyword evidence="1" id="KW-0812">Transmembrane</keyword>
<feature type="transmembrane region" description="Helical" evidence="1">
    <location>
        <begin position="114"/>
        <end position="133"/>
    </location>
</feature>
<keyword evidence="1" id="KW-0472">Membrane</keyword>
<keyword evidence="1" id="KW-1133">Transmembrane helix</keyword>
<dbReference type="RefSeq" id="WP_052607212.1">
    <property type="nucleotide sequence ID" value="NZ_JXYS01000148.1"/>
</dbReference>
<feature type="transmembrane region" description="Helical" evidence="1">
    <location>
        <begin position="90"/>
        <end position="108"/>
    </location>
</feature>
<name>A0A0D8HEQ8_9ACTN</name>
<evidence type="ECO:0000256" key="1">
    <source>
        <dbReference type="SAM" id="Phobius"/>
    </source>
</evidence>
<accession>A0A0D8HEQ8</accession>
<dbReference type="STRING" id="1280514.AXFE_36230"/>
<dbReference type="AlphaFoldDB" id="A0A0D8HEQ8"/>
<reference evidence="2 3" key="1">
    <citation type="submission" date="2015-01" db="EMBL/GenBank/DDBJ databases">
        <title>Draft genome of the acidophilic iron oxidizer Acidithrix ferrooxidans strain Py-F3.</title>
        <authorList>
            <person name="Poehlein A."/>
            <person name="Eisen S."/>
            <person name="Schloemann M."/>
            <person name="Johnson B.D."/>
            <person name="Daniel R."/>
            <person name="Muehling M."/>
        </authorList>
    </citation>
    <scope>NUCLEOTIDE SEQUENCE [LARGE SCALE GENOMIC DNA]</scope>
    <source>
        <strain evidence="2 3">Py-F3</strain>
    </source>
</reference>